<dbReference type="EMBL" id="CP092866">
    <property type="protein sequence ID" value="UYV66571.1"/>
    <property type="molecule type" value="Genomic_DNA"/>
</dbReference>
<sequence>MTAQRYVDDVLRPMTLPYLQGVPNALYQQDNARPHTARISQQALQDVQMLPWPPYSPDLSPIEHVWDIIGRRLHALPQPRSEDELWQMNPDCDAHLPKQDTGISKTTIGRIVTEDLKLKKTPAKFIPRFLTNEQKLCRLATCEDMLEMTRTDPEWKDKMITGDETWVYGYDPENQASICRVERSG</sequence>
<feature type="domain" description="Tc1-like transposase DDE" evidence="1">
    <location>
        <begin position="30"/>
        <end position="85"/>
    </location>
</feature>
<organism evidence="2 3">
    <name type="scientific">Cordylochernes scorpioides</name>
    <dbReference type="NCBI Taxonomy" id="51811"/>
    <lineage>
        <taxon>Eukaryota</taxon>
        <taxon>Metazoa</taxon>
        <taxon>Ecdysozoa</taxon>
        <taxon>Arthropoda</taxon>
        <taxon>Chelicerata</taxon>
        <taxon>Arachnida</taxon>
        <taxon>Pseudoscorpiones</taxon>
        <taxon>Cheliferoidea</taxon>
        <taxon>Chernetidae</taxon>
        <taxon>Cordylochernes</taxon>
    </lineage>
</organism>
<dbReference type="InterPro" id="IPR036397">
    <property type="entry name" value="RNaseH_sf"/>
</dbReference>
<dbReference type="Proteomes" id="UP001235939">
    <property type="component" value="Chromosome 04"/>
</dbReference>
<keyword evidence="3" id="KW-1185">Reference proteome</keyword>
<dbReference type="PANTHER" id="PTHR46060:SF1">
    <property type="entry name" value="MARINER MOS1 TRANSPOSASE-LIKE PROTEIN"/>
    <property type="match status" value="1"/>
</dbReference>
<evidence type="ECO:0000259" key="1">
    <source>
        <dbReference type="Pfam" id="PF13358"/>
    </source>
</evidence>
<dbReference type="InterPro" id="IPR038717">
    <property type="entry name" value="Tc1-like_DDE_dom"/>
</dbReference>
<dbReference type="Gene3D" id="3.30.420.10">
    <property type="entry name" value="Ribonuclease H-like superfamily/Ribonuclease H"/>
    <property type="match status" value="2"/>
</dbReference>
<name>A0ABY6KED5_9ARAC</name>
<evidence type="ECO:0000313" key="3">
    <source>
        <dbReference type="Proteomes" id="UP001235939"/>
    </source>
</evidence>
<protein>
    <recommendedName>
        <fullName evidence="1">Tc1-like transposase DDE domain-containing protein</fullName>
    </recommendedName>
</protein>
<dbReference type="InterPro" id="IPR052709">
    <property type="entry name" value="Transposase-MT_Hybrid"/>
</dbReference>
<dbReference type="PANTHER" id="PTHR46060">
    <property type="entry name" value="MARINER MOS1 TRANSPOSASE-LIKE PROTEIN"/>
    <property type="match status" value="1"/>
</dbReference>
<proteinExistence type="predicted"/>
<accession>A0ABY6KED5</accession>
<dbReference type="Pfam" id="PF13358">
    <property type="entry name" value="DDE_3"/>
    <property type="match status" value="1"/>
</dbReference>
<evidence type="ECO:0000313" key="2">
    <source>
        <dbReference type="EMBL" id="UYV66571.1"/>
    </source>
</evidence>
<gene>
    <name evidence="2" type="ORF">LAZ67_4002132</name>
</gene>
<reference evidence="2 3" key="1">
    <citation type="submission" date="2022-01" db="EMBL/GenBank/DDBJ databases">
        <title>A chromosomal length assembly of Cordylochernes scorpioides.</title>
        <authorList>
            <person name="Zeh D."/>
            <person name="Zeh J."/>
        </authorList>
    </citation>
    <scope>NUCLEOTIDE SEQUENCE [LARGE SCALE GENOMIC DNA]</scope>
    <source>
        <strain evidence="2">IN4F17</strain>
        <tissue evidence="2">Whole Body</tissue>
    </source>
</reference>